<evidence type="ECO:0000313" key="4">
    <source>
        <dbReference type="Proteomes" id="UP000663760"/>
    </source>
</evidence>
<gene>
    <name evidence="2" type="ORF">SI7747_11014823</name>
    <name evidence="3" type="ORF">SI8410_11015959</name>
</gene>
<feature type="compositionally biased region" description="Polar residues" evidence="1">
    <location>
        <begin position="70"/>
        <end position="83"/>
    </location>
</feature>
<sequence length="103" mass="11573">MISYHHHSRQTPKQLGSASRSSGDRWDSDAGDHPVQVSSQAPEKYRYPRRKRTMFRLVSTAEMATPGTPMPSTNTSTRFSGTWNSTATAEQHIIGLVIPCERR</sequence>
<dbReference type="AlphaFoldDB" id="A0A7I8L5J3"/>
<evidence type="ECO:0000313" key="3">
    <source>
        <dbReference type="EMBL" id="CAA7405281.1"/>
    </source>
</evidence>
<feature type="compositionally biased region" description="Basic and acidic residues" evidence="1">
    <location>
        <begin position="22"/>
        <end position="32"/>
    </location>
</feature>
<feature type="compositionally biased region" description="Polar residues" evidence="1">
    <location>
        <begin position="11"/>
        <end position="21"/>
    </location>
</feature>
<protein>
    <submittedName>
        <fullName evidence="3">Uncharacterized protein</fullName>
    </submittedName>
</protein>
<evidence type="ECO:0000313" key="2">
    <source>
        <dbReference type="EMBL" id="CAA2629185.1"/>
    </source>
</evidence>
<feature type="compositionally biased region" description="Basic residues" evidence="1">
    <location>
        <begin position="1"/>
        <end position="10"/>
    </location>
</feature>
<name>A0A7I8L5J3_SPIIN</name>
<dbReference type="Proteomes" id="UP000663760">
    <property type="component" value="Chromosome 11"/>
</dbReference>
<dbReference type="EMBL" id="LR746274">
    <property type="protein sequence ID" value="CAA7405281.1"/>
    <property type="molecule type" value="Genomic_DNA"/>
</dbReference>
<reference evidence="3" key="1">
    <citation type="submission" date="2020-02" db="EMBL/GenBank/DDBJ databases">
        <authorList>
            <person name="Scholz U."/>
            <person name="Mascher M."/>
            <person name="Fiebig A."/>
        </authorList>
    </citation>
    <scope>NUCLEOTIDE SEQUENCE</scope>
</reference>
<evidence type="ECO:0000256" key="1">
    <source>
        <dbReference type="SAM" id="MobiDB-lite"/>
    </source>
</evidence>
<feature type="region of interest" description="Disordered" evidence="1">
    <location>
        <begin position="1"/>
        <end position="83"/>
    </location>
</feature>
<keyword evidence="4" id="KW-1185">Reference proteome</keyword>
<organism evidence="3 4">
    <name type="scientific">Spirodela intermedia</name>
    <name type="common">Intermediate duckweed</name>
    <dbReference type="NCBI Taxonomy" id="51605"/>
    <lineage>
        <taxon>Eukaryota</taxon>
        <taxon>Viridiplantae</taxon>
        <taxon>Streptophyta</taxon>
        <taxon>Embryophyta</taxon>
        <taxon>Tracheophyta</taxon>
        <taxon>Spermatophyta</taxon>
        <taxon>Magnoliopsida</taxon>
        <taxon>Liliopsida</taxon>
        <taxon>Araceae</taxon>
        <taxon>Lemnoideae</taxon>
        <taxon>Spirodela</taxon>
    </lineage>
</organism>
<dbReference type="EMBL" id="LR743598">
    <property type="protein sequence ID" value="CAA2629185.1"/>
    <property type="molecule type" value="Genomic_DNA"/>
</dbReference>
<proteinExistence type="predicted"/>
<accession>A0A7I8L5J3</accession>